<feature type="domain" description="IFT80/172/WDR35 TPR" evidence="1">
    <location>
        <begin position="2"/>
        <end position="80"/>
    </location>
</feature>
<dbReference type="STRING" id="51031.W2T368"/>
<dbReference type="AlphaFoldDB" id="W2T368"/>
<evidence type="ECO:0000259" key="1">
    <source>
        <dbReference type="Pfam" id="PF23387"/>
    </source>
</evidence>
<dbReference type="InterPro" id="IPR056157">
    <property type="entry name" value="TPR_IFT80_172_dom"/>
</dbReference>
<evidence type="ECO:0000313" key="3">
    <source>
        <dbReference type="Proteomes" id="UP000053676"/>
    </source>
</evidence>
<dbReference type="GO" id="GO:0005929">
    <property type="term" value="C:cilium"/>
    <property type="evidence" value="ECO:0007669"/>
    <property type="project" value="TreeGrafter"/>
</dbReference>
<gene>
    <name evidence="2" type="ORF">NECAME_12181</name>
</gene>
<proteinExistence type="predicted"/>
<dbReference type="Pfam" id="PF23387">
    <property type="entry name" value="TPR_IFT80_172"/>
    <property type="match status" value="1"/>
</dbReference>
<evidence type="ECO:0000313" key="2">
    <source>
        <dbReference type="EMBL" id="ETN75681.1"/>
    </source>
</evidence>
<organism evidence="2 3">
    <name type="scientific">Necator americanus</name>
    <name type="common">Human hookworm</name>
    <dbReference type="NCBI Taxonomy" id="51031"/>
    <lineage>
        <taxon>Eukaryota</taxon>
        <taxon>Metazoa</taxon>
        <taxon>Ecdysozoa</taxon>
        <taxon>Nematoda</taxon>
        <taxon>Chromadorea</taxon>
        <taxon>Rhabditida</taxon>
        <taxon>Rhabditina</taxon>
        <taxon>Rhabditomorpha</taxon>
        <taxon>Strongyloidea</taxon>
        <taxon>Ancylostomatidae</taxon>
        <taxon>Bunostominae</taxon>
        <taxon>Necator</taxon>
    </lineage>
</organism>
<sequence length="138" mass="15686">MMVLLAGKVSEADSLLEKGGSVYQAIMLNVIMLRWSRALDLAIKYKSFLEIVMGFRQRYLEKLGREETDEKFLRHKGDVSGNRFRSYSRGDGRSGSSARIEKMITHGRGTIQNNNRSVDSYISVQTTNCQMGTNVQRE</sequence>
<keyword evidence="3" id="KW-1185">Reference proteome</keyword>
<dbReference type="GO" id="GO:0060271">
    <property type="term" value="P:cilium assembly"/>
    <property type="evidence" value="ECO:0007669"/>
    <property type="project" value="TreeGrafter"/>
</dbReference>
<dbReference type="Proteomes" id="UP000053676">
    <property type="component" value="Unassembled WGS sequence"/>
</dbReference>
<dbReference type="OrthoDB" id="408728at2759"/>
<accession>W2T368</accession>
<reference evidence="3" key="1">
    <citation type="journal article" date="2014" name="Nat. Genet.">
        <title>Genome of the human hookworm Necator americanus.</title>
        <authorList>
            <person name="Tang Y.T."/>
            <person name="Gao X."/>
            <person name="Rosa B.A."/>
            <person name="Abubucker S."/>
            <person name="Hallsworth-Pepin K."/>
            <person name="Martin J."/>
            <person name="Tyagi R."/>
            <person name="Heizer E."/>
            <person name="Zhang X."/>
            <person name="Bhonagiri-Palsikar V."/>
            <person name="Minx P."/>
            <person name="Warren W.C."/>
            <person name="Wang Q."/>
            <person name="Zhan B."/>
            <person name="Hotez P.J."/>
            <person name="Sternberg P.W."/>
            <person name="Dougall A."/>
            <person name="Gaze S.T."/>
            <person name="Mulvenna J."/>
            <person name="Sotillo J."/>
            <person name="Ranganathan S."/>
            <person name="Rabelo E.M."/>
            <person name="Wilson R.K."/>
            <person name="Felgner P.L."/>
            <person name="Bethony J."/>
            <person name="Hawdon J.M."/>
            <person name="Gasser R.B."/>
            <person name="Loukas A."/>
            <person name="Mitreva M."/>
        </authorList>
    </citation>
    <scope>NUCLEOTIDE SEQUENCE [LARGE SCALE GENOMIC DNA]</scope>
</reference>
<protein>
    <recommendedName>
        <fullName evidence="1">IFT80/172/WDR35 TPR domain-containing protein</fullName>
    </recommendedName>
</protein>
<name>W2T368_NECAM</name>
<dbReference type="PANTHER" id="PTHR24098">
    <property type="entry name" value="OUTER SEGMENT 5"/>
    <property type="match status" value="1"/>
</dbReference>
<dbReference type="EMBL" id="KI660279">
    <property type="protein sequence ID" value="ETN75681.1"/>
    <property type="molecule type" value="Genomic_DNA"/>
</dbReference>
<dbReference type="GO" id="GO:0030992">
    <property type="term" value="C:intraciliary transport particle B"/>
    <property type="evidence" value="ECO:0007669"/>
    <property type="project" value="TreeGrafter"/>
</dbReference>
<dbReference type="PANTHER" id="PTHR24098:SF0">
    <property type="entry name" value="OUTER SEGMENT 5"/>
    <property type="match status" value="1"/>
</dbReference>
<dbReference type="KEGG" id="nai:NECAME_12181"/>